<evidence type="ECO:0000313" key="4">
    <source>
        <dbReference type="Proteomes" id="UP000009872"/>
    </source>
</evidence>
<gene>
    <name evidence="3" type="ORF">HMPREF9447_02600</name>
</gene>
<dbReference type="PANTHER" id="PTHR30273">
    <property type="entry name" value="PERIPLASMIC SIGNAL SENSOR AND SIGMA FACTOR ACTIVATOR FECR-RELATED"/>
    <property type="match status" value="1"/>
</dbReference>
<dbReference type="InterPro" id="IPR006860">
    <property type="entry name" value="FecR"/>
</dbReference>
<sequence length="337" mass="39209">MFFHWGFSSVVRYYCRYTNRVFMDKDLLYRFFEGDVSVEEMKSVKEWAEASEANSHLLRRERKLFNAMILAGHVEPKDRQTTLNKRKNYFIREFLKIASVVVITVGITAALFSIGRDTDDVSVAMQTITVPAGQRVNLDLPDGSNVWLNAGTRMQYPVSFMKGKREVILDGEAYFEVAHNAECPFIVRTHAMDVEVLGTKFNVEAYSKRNIFEASLMQGKVRVKSPNNEKTAVVLLPHYKTTLRDGKLVVSKIDDYNVYRWKEGLYCFKNKPFARIMEDLERYYDLKIQLDKKSIENVILTGKFRISDGLDYALRVLQKDVAFTYRRDKDNDVIYIK</sequence>
<dbReference type="GO" id="GO:0016989">
    <property type="term" value="F:sigma factor antagonist activity"/>
    <property type="evidence" value="ECO:0007669"/>
    <property type="project" value="TreeGrafter"/>
</dbReference>
<dbReference type="InterPro" id="IPR012373">
    <property type="entry name" value="Ferrdict_sens_TM"/>
</dbReference>
<protein>
    <recommendedName>
        <fullName evidence="5">FecR protein domain-containing protein</fullName>
    </recommendedName>
</protein>
<evidence type="ECO:0008006" key="5">
    <source>
        <dbReference type="Google" id="ProtNLM"/>
    </source>
</evidence>
<evidence type="ECO:0000259" key="2">
    <source>
        <dbReference type="Pfam" id="PF16344"/>
    </source>
</evidence>
<dbReference type="STRING" id="742727.HMPREF9447_02600"/>
<comment type="caution">
    <text evidence="3">The sequence shown here is derived from an EMBL/GenBank/DDBJ whole genome shotgun (WGS) entry which is preliminary data.</text>
</comment>
<name>K9ELQ8_9BACE</name>
<dbReference type="Pfam" id="PF16344">
    <property type="entry name" value="FecR_C"/>
    <property type="match status" value="1"/>
</dbReference>
<dbReference type="Gene3D" id="3.55.50.30">
    <property type="match status" value="1"/>
</dbReference>
<proteinExistence type="predicted"/>
<dbReference type="HOGENOM" id="CLU_050192_2_3_10"/>
<accession>K9ELQ8</accession>
<evidence type="ECO:0000313" key="3">
    <source>
        <dbReference type="EMBL" id="EKU90090.1"/>
    </source>
</evidence>
<dbReference type="eggNOG" id="COG3712">
    <property type="taxonomic scope" value="Bacteria"/>
</dbReference>
<dbReference type="FunFam" id="2.60.120.1440:FF:000001">
    <property type="entry name" value="Putative anti-sigma factor"/>
    <property type="match status" value="1"/>
</dbReference>
<keyword evidence="4" id="KW-1185">Reference proteome</keyword>
<dbReference type="Proteomes" id="UP000009872">
    <property type="component" value="Unassembled WGS sequence"/>
</dbReference>
<dbReference type="EMBL" id="ADLF01000010">
    <property type="protein sequence ID" value="EKU90090.1"/>
    <property type="molecule type" value="Genomic_DNA"/>
</dbReference>
<dbReference type="Gene3D" id="2.60.120.1440">
    <property type="match status" value="1"/>
</dbReference>
<feature type="domain" description="FecR protein" evidence="1">
    <location>
        <begin position="127"/>
        <end position="222"/>
    </location>
</feature>
<organism evidence="3 4">
    <name type="scientific">Bacteroides oleiciplenus YIT 12058</name>
    <dbReference type="NCBI Taxonomy" id="742727"/>
    <lineage>
        <taxon>Bacteria</taxon>
        <taxon>Pseudomonadati</taxon>
        <taxon>Bacteroidota</taxon>
        <taxon>Bacteroidia</taxon>
        <taxon>Bacteroidales</taxon>
        <taxon>Bacteroidaceae</taxon>
        <taxon>Bacteroides</taxon>
    </lineage>
</organism>
<feature type="domain" description="Protein FecR C-terminal" evidence="2">
    <location>
        <begin position="266"/>
        <end position="334"/>
    </location>
</feature>
<dbReference type="AlphaFoldDB" id="K9ELQ8"/>
<dbReference type="PANTHER" id="PTHR30273:SF2">
    <property type="entry name" value="PROTEIN FECR"/>
    <property type="match status" value="1"/>
</dbReference>
<dbReference type="InterPro" id="IPR032508">
    <property type="entry name" value="FecR_C"/>
</dbReference>
<dbReference type="Pfam" id="PF04773">
    <property type="entry name" value="FecR"/>
    <property type="match status" value="1"/>
</dbReference>
<dbReference type="PIRSF" id="PIRSF018266">
    <property type="entry name" value="FecR"/>
    <property type="match status" value="1"/>
</dbReference>
<reference evidence="3 4" key="1">
    <citation type="submission" date="2012-09" db="EMBL/GenBank/DDBJ databases">
        <title>The Genome Sequence of Bacteroides oleiciplenus YIT 12058.</title>
        <authorList>
            <consortium name="The Broad Institute Genome Sequencing Platform"/>
            <person name="Earl A."/>
            <person name="Ward D."/>
            <person name="Feldgarden M."/>
            <person name="Gevers D."/>
            <person name="Morotomi M."/>
            <person name="Walker B."/>
            <person name="Young S.K."/>
            <person name="Zeng Q."/>
            <person name="Gargeya S."/>
            <person name="Fitzgerald M."/>
            <person name="Haas B."/>
            <person name="Abouelleil A."/>
            <person name="Alvarado L."/>
            <person name="Arachchi H.M."/>
            <person name="Berlin A.M."/>
            <person name="Chapman S.B."/>
            <person name="Goldberg J."/>
            <person name="Griggs A."/>
            <person name="Gujja S."/>
            <person name="Hansen M."/>
            <person name="Howarth C."/>
            <person name="Imamovic A."/>
            <person name="Larimer J."/>
            <person name="McCowen C."/>
            <person name="Montmayeur A."/>
            <person name="Murphy C."/>
            <person name="Neiman D."/>
            <person name="Pearson M."/>
            <person name="Priest M."/>
            <person name="Roberts A."/>
            <person name="Saif S."/>
            <person name="Shea T."/>
            <person name="Sisk P."/>
            <person name="Sykes S."/>
            <person name="Wortman J."/>
            <person name="Nusbaum C."/>
            <person name="Birren B."/>
        </authorList>
    </citation>
    <scope>NUCLEOTIDE SEQUENCE [LARGE SCALE GENOMIC DNA]</scope>
    <source>
        <strain evidence="3 4">YIT 12058</strain>
    </source>
</reference>
<evidence type="ECO:0000259" key="1">
    <source>
        <dbReference type="Pfam" id="PF04773"/>
    </source>
</evidence>
<dbReference type="PATRIC" id="fig|742727.4.peg.2658"/>